<dbReference type="Proteomes" id="UP000245207">
    <property type="component" value="Unassembled WGS sequence"/>
</dbReference>
<dbReference type="SUPFAM" id="SSF52058">
    <property type="entry name" value="L domain-like"/>
    <property type="match status" value="1"/>
</dbReference>
<dbReference type="Gene3D" id="3.80.10.10">
    <property type="entry name" value="Ribonuclease Inhibitor"/>
    <property type="match status" value="2"/>
</dbReference>
<dbReference type="OrthoDB" id="5405297at2759"/>
<protein>
    <submittedName>
        <fullName evidence="1">Uncharacterized protein</fullName>
    </submittedName>
</protein>
<keyword evidence="2" id="KW-1185">Reference proteome</keyword>
<evidence type="ECO:0000313" key="2">
    <source>
        <dbReference type="Proteomes" id="UP000245207"/>
    </source>
</evidence>
<dbReference type="PANTHER" id="PTHR13318:SF92">
    <property type="entry name" value="F-BOX_LRR-REPEAT PROTEIN 8-RELATED"/>
    <property type="match status" value="1"/>
</dbReference>
<reference evidence="1 2" key="1">
    <citation type="journal article" date="2018" name="Mol. Plant">
        <title>The genome of Artemisia annua provides insight into the evolution of Asteraceae family and artemisinin biosynthesis.</title>
        <authorList>
            <person name="Shen Q."/>
            <person name="Zhang L."/>
            <person name="Liao Z."/>
            <person name="Wang S."/>
            <person name="Yan T."/>
            <person name="Shi P."/>
            <person name="Liu M."/>
            <person name="Fu X."/>
            <person name="Pan Q."/>
            <person name="Wang Y."/>
            <person name="Lv Z."/>
            <person name="Lu X."/>
            <person name="Zhang F."/>
            <person name="Jiang W."/>
            <person name="Ma Y."/>
            <person name="Chen M."/>
            <person name="Hao X."/>
            <person name="Li L."/>
            <person name="Tang Y."/>
            <person name="Lv G."/>
            <person name="Zhou Y."/>
            <person name="Sun X."/>
            <person name="Brodelius P.E."/>
            <person name="Rose J.K.C."/>
            <person name="Tang K."/>
        </authorList>
    </citation>
    <scope>NUCLEOTIDE SEQUENCE [LARGE SCALE GENOMIC DNA]</scope>
    <source>
        <strain evidence="2">cv. Huhao1</strain>
        <tissue evidence="1">Leaf</tissue>
    </source>
</reference>
<comment type="caution">
    <text evidence="1">The sequence shown here is derived from an EMBL/GenBank/DDBJ whole genome shotgun (WGS) entry which is preliminary data.</text>
</comment>
<dbReference type="AlphaFoldDB" id="A0A2U1LX39"/>
<dbReference type="GO" id="GO:0019005">
    <property type="term" value="C:SCF ubiquitin ligase complex"/>
    <property type="evidence" value="ECO:0007669"/>
    <property type="project" value="TreeGrafter"/>
</dbReference>
<organism evidence="1 2">
    <name type="scientific">Artemisia annua</name>
    <name type="common">Sweet wormwood</name>
    <dbReference type="NCBI Taxonomy" id="35608"/>
    <lineage>
        <taxon>Eukaryota</taxon>
        <taxon>Viridiplantae</taxon>
        <taxon>Streptophyta</taxon>
        <taxon>Embryophyta</taxon>
        <taxon>Tracheophyta</taxon>
        <taxon>Spermatophyta</taxon>
        <taxon>Magnoliopsida</taxon>
        <taxon>eudicotyledons</taxon>
        <taxon>Gunneridae</taxon>
        <taxon>Pentapetalae</taxon>
        <taxon>asterids</taxon>
        <taxon>campanulids</taxon>
        <taxon>Asterales</taxon>
        <taxon>Asteraceae</taxon>
        <taxon>Asteroideae</taxon>
        <taxon>Anthemideae</taxon>
        <taxon>Artemisiinae</taxon>
        <taxon>Artemisia</taxon>
    </lineage>
</organism>
<evidence type="ECO:0000313" key="1">
    <source>
        <dbReference type="EMBL" id="PWA53579.1"/>
    </source>
</evidence>
<dbReference type="STRING" id="35608.A0A2U1LX39"/>
<accession>A0A2U1LX39</accession>
<dbReference type="PANTHER" id="PTHR13318">
    <property type="entry name" value="PARTNER OF PAIRED, ISOFORM B-RELATED"/>
    <property type="match status" value="1"/>
</dbReference>
<name>A0A2U1LX39_ARTAN</name>
<dbReference type="EMBL" id="PKPP01007366">
    <property type="protein sequence ID" value="PWA53579.1"/>
    <property type="molecule type" value="Genomic_DNA"/>
</dbReference>
<dbReference type="InterPro" id="IPR032675">
    <property type="entry name" value="LRR_dom_sf"/>
</dbReference>
<sequence>MRDEGLIAVGKHCVNLEELVLIGVKATYVGLQVVATNCQNLVRLELCHSDTITDVEMMCIVEKCVALKILRIDGCGVSNNGIEALGLGCPNLVNLMVIMCRKVTREVGDLLREKRGSLVVYVDLKRVMGSGLVGFSETSKLVLLLIYTIEDFYVVIECSCSPALKHLTLNGSFKTSCIPNSVWNFPALETLSLTKIRFGNGLDLSLDLFNQCVNIKDFILHDCSMYGVDTFSICAPYLVNLTITKTAVFPEVFKVVAPQLETLTADGFSSDFQF</sequence>
<dbReference type="GO" id="GO:0031146">
    <property type="term" value="P:SCF-dependent proteasomal ubiquitin-dependent protein catabolic process"/>
    <property type="evidence" value="ECO:0007669"/>
    <property type="project" value="TreeGrafter"/>
</dbReference>
<proteinExistence type="predicted"/>
<gene>
    <name evidence="1" type="ORF">CTI12_AA440760</name>
</gene>